<evidence type="ECO:0000313" key="2">
    <source>
        <dbReference type="Proteomes" id="UP000823775"/>
    </source>
</evidence>
<proteinExistence type="predicted"/>
<dbReference type="EMBL" id="JACEIK010000356">
    <property type="protein sequence ID" value="MCD7455631.1"/>
    <property type="molecule type" value="Genomic_DNA"/>
</dbReference>
<organism evidence="1 2">
    <name type="scientific">Datura stramonium</name>
    <name type="common">Jimsonweed</name>
    <name type="synonym">Common thornapple</name>
    <dbReference type="NCBI Taxonomy" id="4076"/>
    <lineage>
        <taxon>Eukaryota</taxon>
        <taxon>Viridiplantae</taxon>
        <taxon>Streptophyta</taxon>
        <taxon>Embryophyta</taxon>
        <taxon>Tracheophyta</taxon>
        <taxon>Spermatophyta</taxon>
        <taxon>Magnoliopsida</taxon>
        <taxon>eudicotyledons</taxon>
        <taxon>Gunneridae</taxon>
        <taxon>Pentapetalae</taxon>
        <taxon>asterids</taxon>
        <taxon>lamiids</taxon>
        <taxon>Solanales</taxon>
        <taxon>Solanaceae</taxon>
        <taxon>Solanoideae</taxon>
        <taxon>Datureae</taxon>
        <taxon>Datura</taxon>
    </lineage>
</organism>
<reference evidence="1 2" key="1">
    <citation type="journal article" date="2021" name="BMC Genomics">
        <title>Datura genome reveals duplications of psychoactive alkaloid biosynthetic genes and high mutation rate following tissue culture.</title>
        <authorList>
            <person name="Rajewski A."/>
            <person name="Carter-House D."/>
            <person name="Stajich J."/>
            <person name="Litt A."/>
        </authorList>
    </citation>
    <scope>NUCLEOTIDE SEQUENCE [LARGE SCALE GENOMIC DNA]</scope>
    <source>
        <strain evidence="1">AR-01</strain>
    </source>
</reference>
<accession>A0ABS8S9Z6</accession>
<comment type="caution">
    <text evidence="1">The sequence shown here is derived from an EMBL/GenBank/DDBJ whole genome shotgun (WGS) entry which is preliminary data.</text>
</comment>
<gene>
    <name evidence="1" type="ORF">HAX54_028906</name>
</gene>
<dbReference type="Proteomes" id="UP000823775">
    <property type="component" value="Unassembled WGS sequence"/>
</dbReference>
<keyword evidence="2" id="KW-1185">Reference proteome</keyword>
<sequence length="93" mass="10754">MMDSVEVLSMKHPTVVFLATGCVKASRLCLGRKIKLGRHKIVDLSDINVPWRRFEAMTSMTIEVLSVWRSFPMKDRDMSMSRSWISTMGSMKW</sequence>
<evidence type="ECO:0000313" key="1">
    <source>
        <dbReference type="EMBL" id="MCD7455631.1"/>
    </source>
</evidence>
<protein>
    <submittedName>
        <fullName evidence="1">Uncharacterized protein</fullName>
    </submittedName>
</protein>
<name>A0ABS8S9Z6_DATST</name>